<keyword evidence="1" id="KW-0472">Membrane</keyword>
<feature type="transmembrane region" description="Helical" evidence="1">
    <location>
        <begin position="76"/>
        <end position="98"/>
    </location>
</feature>
<dbReference type="EMBL" id="CAJPVJ010001466">
    <property type="protein sequence ID" value="CAG2164776.1"/>
    <property type="molecule type" value="Genomic_DNA"/>
</dbReference>
<dbReference type="Proteomes" id="UP000728032">
    <property type="component" value="Unassembled WGS sequence"/>
</dbReference>
<name>A0A7R9LLB0_9ACAR</name>
<feature type="transmembrane region" description="Helical" evidence="1">
    <location>
        <begin position="51"/>
        <end position="69"/>
    </location>
</feature>
<dbReference type="AlphaFoldDB" id="A0A7R9LLB0"/>
<evidence type="ECO:0000313" key="3">
    <source>
        <dbReference type="Proteomes" id="UP000728032"/>
    </source>
</evidence>
<evidence type="ECO:0000256" key="1">
    <source>
        <dbReference type="SAM" id="Phobius"/>
    </source>
</evidence>
<evidence type="ECO:0000313" key="2">
    <source>
        <dbReference type="EMBL" id="CAD7643791.1"/>
    </source>
</evidence>
<keyword evidence="1" id="KW-1133">Transmembrane helix</keyword>
<keyword evidence="3" id="KW-1185">Reference proteome</keyword>
<organism evidence="2">
    <name type="scientific">Oppiella nova</name>
    <dbReference type="NCBI Taxonomy" id="334625"/>
    <lineage>
        <taxon>Eukaryota</taxon>
        <taxon>Metazoa</taxon>
        <taxon>Ecdysozoa</taxon>
        <taxon>Arthropoda</taxon>
        <taxon>Chelicerata</taxon>
        <taxon>Arachnida</taxon>
        <taxon>Acari</taxon>
        <taxon>Acariformes</taxon>
        <taxon>Sarcoptiformes</taxon>
        <taxon>Oribatida</taxon>
        <taxon>Brachypylina</taxon>
        <taxon>Oppioidea</taxon>
        <taxon>Oppiidae</taxon>
        <taxon>Oppiella</taxon>
    </lineage>
</organism>
<dbReference type="OrthoDB" id="10343026at2759"/>
<proteinExistence type="predicted"/>
<protein>
    <submittedName>
        <fullName evidence="2">Uncharacterized protein</fullName>
    </submittedName>
</protein>
<keyword evidence="1" id="KW-0812">Transmembrane</keyword>
<gene>
    <name evidence="2" type="ORF">ONB1V03_LOCUS4325</name>
</gene>
<sequence length="154" mass="17772">MCKTFYRYFLITGTSFGLCSGLYLLCLTKWLWPYPIHDYTAGGWDWRDVPLYSGLIGFIIFSPGLLIVIRAKPKELQYYAVFLIIPFLVTLICLILQLSQKTDLFDPTDWYLFGVALGLLAIIINLFLFVNEIKTYGNHNQLIQTSKLKEEEAV</sequence>
<feature type="transmembrane region" description="Helical" evidence="1">
    <location>
        <begin position="110"/>
        <end position="130"/>
    </location>
</feature>
<feature type="transmembrane region" description="Helical" evidence="1">
    <location>
        <begin position="7"/>
        <end position="31"/>
    </location>
</feature>
<dbReference type="EMBL" id="OC916291">
    <property type="protein sequence ID" value="CAD7643791.1"/>
    <property type="molecule type" value="Genomic_DNA"/>
</dbReference>
<reference evidence="2" key="1">
    <citation type="submission" date="2020-11" db="EMBL/GenBank/DDBJ databases">
        <authorList>
            <person name="Tran Van P."/>
        </authorList>
    </citation>
    <scope>NUCLEOTIDE SEQUENCE</scope>
</reference>
<accession>A0A7R9LLB0</accession>